<name>A0A1W1UVR8_9PAST</name>
<keyword evidence="1" id="KW-1133">Transmembrane helix</keyword>
<accession>A0A1W1UVR8</accession>
<feature type="transmembrane region" description="Helical" evidence="1">
    <location>
        <begin position="86"/>
        <end position="104"/>
    </location>
</feature>
<protein>
    <submittedName>
        <fullName evidence="2">Uncharacterized protein</fullName>
    </submittedName>
</protein>
<evidence type="ECO:0000313" key="3">
    <source>
        <dbReference type="Proteomes" id="UP000192408"/>
    </source>
</evidence>
<dbReference type="STRING" id="1122938.SAMN05660772_02346"/>
<keyword evidence="1" id="KW-0812">Transmembrane</keyword>
<evidence type="ECO:0000256" key="1">
    <source>
        <dbReference type="SAM" id="Phobius"/>
    </source>
</evidence>
<evidence type="ECO:0000313" key="2">
    <source>
        <dbReference type="EMBL" id="SMB84794.1"/>
    </source>
</evidence>
<dbReference type="AlphaFoldDB" id="A0A1W1UVR8"/>
<gene>
    <name evidence="2" type="ORF">SAMN05660772_02346</name>
</gene>
<dbReference type="EMBL" id="FWWV01000016">
    <property type="protein sequence ID" value="SMB84794.1"/>
    <property type="molecule type" value="Genomic_DNA"/>
</dbReference>
<keyword evidence="3" id="KW-1185">Reference proteome</keyword>
<organism evidence="2 3">
    <name type="scientific">Pasteurella testudinis DSM 23072</name>
    <dbReference type="NCBI Taxonomy" id="1122938"/>
    <lineage>
        <taxon>Bacteria</taxon>
        <taxon>Pseudomonadati</taxon>
        <taxon>Pseudomonadota</taxon>
        <taxon>Gammaproteobacteria</taxon>
        <taxon>Pasteurellales</taxon>
        <taxon>Pasteurellaceae</taxon>
        <taxon>Pasteurella</taxon>
    </lineage>
</organism>
<feature type="transmembrane region" description="Helical" evidence="1">
    <location>
        <begin position="48"/>
        <end position="74"/>
    </location>
</feature>
<sequence length="110" mass="13214">MILFLCFMLIMAALFKFHYRNKMLFLIFATLLVLITYLNEPSYRVNFYLIIFLILIFLTSFGLLSINIVIRIAFNKLRYRENIRKIYLTFFFIGLSVLSYKFLVDGILEK</sequence>
<keyword evidence="1" id="KW-0472">Membrane</keyword>
<dbReference type="Proteomes" id="UP000192408">
    <property type="component" value="Unassembled WGS sequence"/>
</dbReference>
<reference evidence="3" key="1">
    <citation type="submission" date="2017-04" db="EMBL/GenBank/DDBJ databases">
        <authorList>
            <person name="Varghese N."/>
            <person name="Submissions S."/>
        </authorList>
    </citation>
    <scope>NUCLEOTIDE SEQUENCE [LARGE SCALE GENOMIC DNA]</scope>
    <source>
        <strain evidence="3">DSM 23072</strain>
    </source>
</reference>
<proteinExistence type="predicted"/>